<accession>A0ABD5ZXI9</accession>
<dbReference type="RefSeq" id="WP_379703254.1">
    <property type="nucleotide sequence ID" value="NZ_JBHTAT010000001.1"/>
</dbReference>
<keyword evidence="1" id="KW-1133">Transmembrane helix</keyword>
<dbReference type="GeneID" id="96953388"/>
<dbReference type="EMBL" id="JBHTAT010000001">
    <property type="protein sequence ID" value="MFC7255046.1"/>
    <property type="molecule type" value="Genomic_DNA"/>
</dbReference>
<protein>
    <submittedName>
        <fullName evidence="2">Uncharacterized protein</fullName>
    </submittedName>
</protein>
<gene>
    <name evidence="2" type="ORF">ACFQKE_07025</name>
</gene>
<evidence type="ECO:0000313" key="3">
    <source>
        <dbReference type="Proteomes" id="UP001596434"/>
    </source>
</evidence>
<reference evidence="2 3" key="1">
    <citation type="journal article" date="2019" name="Int. J. Syst. Evol. Microbiol.">
        <title>The Global Catalogue of Microorganisms (GCM) 10K type strain sequencing project: providing services to taxonomists for standard genome sequencing and annotation.</title>
        <authorList>
            <consortium name="The Broad Institute Genomics Platform"/>
            <consortium name="The Broad Institute Genome Sequencing Center for Infectious Disease"/>
            <person name="Wu L."/>
            <person name="Ma J."/>
        </authorList>
    </citation>
    <scope>NUCLEOTIDE SEQUENCE [LARGE SCALE GENOMIC DNA]</scope>
    <source>
        <strain evidence="2 3">GX21</strain>
    </source>
</reference>
<feature type="transmembrane region" description="Helical" evidence="1">
    <location>
        <begin position="46"/>
        <end position="63"/>
    </location>
</feature>
<keyword evidence="1" id="KW-0812">Transmembrane</keyword>
<comment type="caution">
    <text evidence="2">The sequence shown here is derived from an EMBL/GenBank/DDBJ whole genome shotgun (WGS) entry which is preliminary data.</text>
</comment>
<proteinExistence type="predicted"/>
<name>A0ABD5ZXI9_9EURY</name>
<dbReference type="AlphaFoldDB" id="A0ABD5ZXI9"/>
<sequence length="89" mass="8752">MGLRTHLTALLGLLFLAVSALAALCGVGLVGWVLLAGPTGPRVVAAMVAFGLALSAGLTGLVVRKRAAGTLLPSDVDLSVGFRGGQGGL</sequence>
<dbReference type="Proteomes" id="UP001596434">
    <property type="component" value="Unassembled WGS sequence"/>
</dbReference>
<organism evidence="2 3">
    <name type="scientific">Haloplanus litoreus</name>
    <dbReference type="NCBI Taxonomy" id="767515"/>
    <lineage>
        <taxon>Archaea</taxon>
        <taxon>Methanobacteriati</taxon>
        <taxon>Methanobacteriota</taxon>
        <taxon>Stenosarchaea group</taxon>
        <taxon>Halobacteria</taxon>
        <taxon>Halobacteriales</taxon>
        <taxon>Haloferacaceae</taxon>
        <taxon>Haloplanus</taxon>
    </lineage>
</organism>
<keyword evidence="1" id="KW-0472">Membrane</keyword>
<evidence type="ECO:0000256" key="1">
    <source>
        <dbReference type="SAM" id="Phobius"/>
    </source>
</evidence>
<evidence type="ECO:0000313" key="2">
    <source>
        <dbReference type="EMBL" id="MFC7255046.1"/>
    </source>
</evidence>
<keyword evidence="3" id="KW-1185">Reference proteome</keyword>